<dbReference type="InterPro" id="IPR003538">
    <property type="entry name" value="TonB"/>
</dbReference>
<dbReference type="SUPFAM" id="SSF74653">
    <property type="entry name" value="TolA/TonB C-terminal domain"/>
    <property type="match status" value="1"/>
</dbReference>
<keyword evidence="9 10" id="KW-0472">Membrane</keyword>
<evidence type="ECO:0000256" key="3">
    <source>
        <dbReference type="ARBA" id="ARBA00022448"/>
    </source>
</evidence>
<dbReference type="EMBL" id="CP053073">
    <property type="protein sequence ID" value="QJR15155.1"/>
    <property type="molecule type" value="Genomic_DNA"/>
</dbReference>
<dbReference type="Pfam" id="PF03544">
    <property type="entry name" value="TonB_C"/>
    <property type="match status" value="1"/>
</dbReference>
<feature type="transmembrane region" description="Helical" evidence="10">
    <location>
        <begin position="20"/>
        <end position="38"/>
    </location>
</feature>
<dbReference type="PANTHER" id="PTHR33446:SF2">
    <property type="entry name" value="PROTEIN TONB"/>
    <property type="match status" value="1"/>
</dbReference>
<evidence type="ECO:0000256" key="9">
    <source>
        <dbReference type="ARBA" id="ARBA00023136"/>
    </source>
</evidence>
<evidence type="ECO:0000256" key="5">
    <source>
        <dbReference type="ARBA" id="ARBA00022519"/>
    </source>
</evidence>
<dbReference type="GO" id="GO:0098797">
    <property type="term" value="C:plasma membrane protein complex"/>
    <property type="evidence" value="ECO:0007669"/>
    <property type="project" value="TreeGrafter"/>
</dbReference>
<dbReference type="GO" id="GO:0015891">
    <property type="term" value="P:siderophore transport"/>
    <property type="evidence" value="ECO:0007669"/>
    <property type="project" value="InterPro"/>
</dbReference>
<dbReference type="PRINTS" id="PR01374">
    <property type="entry name" value="TONBPROTEIN"/>
</dbReference>
<keyword evidence="3 10" id="KW-0813">Transport</keyword>
<comment type="function">
    <text evidence="10">Interacts with outer membrane receptor proteins that carry out high-affinity binding and energy dependent uptake into the periplasmic space of specific substrates. It could act to transduce energy from the cytoplasmic membrane to specific energy-requiring processes in the outer membrane, resulting in the release into the periplasm of ligands bound by these outer membrane proteins.</text>
</comment>
<evidence type="ECO:0000256" key="4">
    <source>
        <dbReference type="ARBA" id="ARBA00022475"/>
    </source>
</evidence>
<evidence type="ECO:0000259" key="11">
    <source>
        <dbReference type="PROSITE" id="PS52015"/>
    </source>
</evidence>
<keyword evidence="13" id="KW-1185">Reference proteome</keyword>
<dbReference type="GO" id="GO:0031992">
    <property type="term" value="F:energy transducer activity"/>
    <property type="evidence" value="ECO:0007669"/>
    <property type="project" value="InterPro"/>
</dbReference>
<dbReference type="AlphaFoldDB" id="A0A6M4H7L7"/>
<feature type="domain" description="TonB C-terminal" evidence="11">
    <location>
        <begin position="122"/>
        <end position="212"/>
    </location>
</feature>
<dbReference type="PROSITE" id="PS52015">
    <property type="entry name" value="TONB_CTD"/>
    <property type="match status" value="1"/>
</dbReference>
<evidence type="ECO:0000256" key="8">
    <source>
        <dbReference type="ARBA" id="ARBA00022989"/>
    </source>
</evidence>
<keyword evidence="5 10" id="KW-0997">Cell inner membrane</keyword>
<dbReference type="KEGG" id="upl:DSM104440_01972"/>
<gene>
    <name evidence="12" type="ORF">DSM104440_01972</name>
</gene>
<dbReference type="InterPro" id="IPR006260">
    <property type="entry name" value="TonB/TolA_C"/>
</dbReference>
<evidence type="ECO:0000256" key="2">
    <source>
        <dbReference type="ARBA" id="ARBA00006555"/>
    </source>
</evidence>
<organism evidence="12 13">
    <name type="scientific">Usitatibacter palustris</name>
    <dbReference type="NCBI Taxonomy" id="2732487"/>
    <lineage>
        <taxon>Bacteria</taxon>
        <taxon>Pseudomonadati</taxon>
        <taxon>Pseudomonadota</taxon>
        <taxon>Betaproteobacteria</taxon>
        <taxon>Nitrosomonadales</taxon>
        <taxon>Usitatibacteraceae</taxon>
        <taxon>Usitatibacter</taxon>
    </lineage>
</organism>
<evidence type="ECO:0000256" key="6">
    <source>
        <dbReference type="ARBA" id="ARBA00022692"/>
    </source>
</evidence>
<evidence type="ECO:0000256" key="7">
    <source>
        <dbReference type="ARBA" id="ARBA00022927"/>
    </source>
</evidence>
<keyword evidence="8 10" id="KW-1133">Transmembrane helix</keyword>
<proteinExistence type="inferred from homology"/>
<dbReference type="NCBIfam" id="TIGR01352">
    <property type="entry name" value="tonB_Cterm"/>
    <property type="match status" value="1"/>
</dbReference>
<dbReference type="Gene3D" id="3.30.1150.10">
    <property type="match status" value="1"/>
</dbReference>
<keyword evidence="10" id="KW-0735">Signal-anchor</keyword>
<dbReference type="GO" id="GO:0015031">
    <property type="term" value="P:protein transport"/>
    <property type="evidence" value="ECO:0007669"/>
    <property type="project" value="UniProtKB-UniRule"/>
</dbReference>
<dbReference type="Proteomes" id="UP000503096">
    <property type="component" value="Chromosome"/>
</dbReference>
<comment type="subcellular location">
    <subcellularLocation>
        <location evidence="1 10">Cell inner membrane</location>
        <topology evidence="1 10">Single-pass membrane protein</topology>
        <orientation evidence="1 10">Periplasmic side</orientation>
    </subcellularLocation>
</comment>
<dbReference type="GO" id="GO:0055085">
    <property type="term" value="P:transmembrane transport"/>
    <property type="evidence" value="ECO:0007669"/>
    <property type="project" value="InterPro"/>
</dbReference>
<dbReference type="InterPro" id="IPR051045">
    <property type="entry name" value="TonB-dependent_transducer"/>
</dbReference>
<dbReference type="PANTHER" id="PTHR33446">
    <property type="entry name" value="PROTEIN TONB-RELATED"/>
    <property type="match status" value="1"/>
</dbReference>
<dbReference type="GO" id="GO:0030288">
    <property type="term" value="C:outer membrane-bounded periplasmic space"/>
    <property type="evidence" value="ECO:0007669"/>
    <property type="project" value="InterPro"/>
</dbReference>
<protein>
    <recommendedName>
        <fullName evidence="10">Protein TonB</fullName>
    </recommendedName>
</protein>
<reference evidence="12 13" key="1">
    <citation type="submission" date="2020-04" db="EMBL/GenBank/DDBJ databases">
        <title>Usitatibacter rugosus gen. nov., sp. nov. and Usitatibacter palustris sp. nov., novel members of Usitatibacteraceae fam. nov. within the order Nitrosomonadales isolated from soil.</title>
        <authorList>
            <person name="Huber K.J."/>
            <person name="Neumann-Schaal M."/>
            <person name="Geppert A."/>
            <person name="Luckner M."/>
            <person name="Wanner G."/>
            <person name="Overmann J."/>
        </authorList>
    </citation>
    <scope>NUCLEOTIDE SEQUENCE [LARGE SCALE GENOMIC DNA]</scope>
    <source>
        <strain evidence="12 13">Swamp67</strain>
    </source>
</reference>
<accession>A0A6M4H7L7</accession>
<dbReference type="InParanoid" id="A0A6M4H7L7"/>
<evidence type="ECO:0000313" key="12">
    <source>
        <dbReference type="EMBL" id="QJR15155.1"/>
    </source>
</evidence>
<keyword evidence="6 10" id="KW-0812">Transmembrane</keyword>
<keyword evidence="4 10" id="KW-1003">Cell membrane</keyword>
<dbReference type="InterPro" id="IPR037682">
    <property type="entry name" value="TonB_C"/>
</dbReference>
<dbReference type="RefSeq" id="WP_171162191.1">
    <property type="nucleotide sequence ID" value="NZ_CP053073.1"/>
</dbReference>
<evidence type="ECO:0000313" key="13">
    <source>
        <dbReference type="Proteomes" id="UP000503096"/>
    </source>
</evidence>
<name>A0A6M4H7L7_9PROT</name>
<sequence length="212" mass="22844">MSAVAAETYDPTSNTSRATVFLVIVAIHVAALAIIATARHVAIAMQRDPIIVKMIPEPPRPKTPPPPTVPLPPLVKPEVHLLAPPPVENVFMVRMEEKKPAAPQPVAAIVSANPSPAPPVEAPRFDMAYLNNPAPSYPPASRRTREEGRVMLRVLVNAGGTVEAIEVQKTSGFSRLDEAAVAAVRRWRFHPARSGDLPVEGYAIVPVSFRLS</sequence>
<keyword evidence="7 10" id="KW-0653">Protein transport</keyword>
<evidence type="ECO:0000256" key="10">
    <source>
        <dbReference type="RuleBase" id="RU362123"/>
    </source>
</evidence>
<comment type="similarity">
    <text evidence="2 10">Belongs to the TonB family.</text>
</comment>
<evidence type="ECO:0000256" key="1">
    <source>
        <dbReference type="ARBA" id="ARBA00004383"/>
    </source>
</evidence>